<dbReference type="PANTHER" id="PTHR11699">
    <property type="entry name" value="ALDEHYDE DEHYDROGENASE-RELATED"/>
    <property type="match status" value="1"/>
</dbReference>
<evidence type="ECO:0000256" key="3">
    <source>
        <dbReference type="RuleBase" id="RU003345"/>
    </source>
</evidence>
<evidence type="ECO:0000256" key="1">
    <source>
        <dbReference type="ARBA" id="ARBA00023002"/>
    </source>
</evidence>
<keyword evidence="1 3" id="KW-0560">Oxidoreductase</keyword>
<accession>A0ABU1MRC0</accession>
<evidence type="ECO:0000313" key="6">
    <source>
        <dbReference type="Proteomes" id="UP001184150"/>
    </source>
</evidence>
<feature type="active site" evidence="2">
    <location>
        <position position="265"/>
    </location>
</feature>
<protein>
    <submittedName>
        <fullName evidence="5">Gamma-glutamyl-gamma-aminobutyraldehyde dehydrogenase</fullName>
        <ecNumber evidence="5">1.2.1.-</ecNumber>
    </submittedName>
</protein>
<comment type="similarity">
    <text evidence="3">Belongs to the aldehyde dehydrogenase family.</text>
</comment>
<dbReference type="EMBL" id="JAVDRD010000010">
    <property type="protein sequence ID" value="MDR6512556.1"/>
    <property type="molecule type" value="Genomic_DNA"/>
</dbReference>
<dbReference type="InterPro" id="IPR016162">
    <property type="entry name" value="Ald_DH_N"/>
</dbReference>
<dbReference type="PROSITE" id="PS00687">
    <property type="entry name" value="ALDEHYDE_DEHYDR_GLU"/>
    <property type="match status" value="1"/>
</dbReference>
<dbReference type="InterPro" id="IPR016163">
    <property type="entry name" value="Ald_DH_C"/>
</dbReference>
<dbReference type="EC" id="1.2.1.-" evidence="5"/>
<name>A0ABU1MRC0_9SPHN</name>
<gene>
    <name evidence="5" type="ORF">J2792_003441</name>
</gene>
<feature type="domain" description="Aldehyde dehydrogenase" evidence="4">
    <location>
        <begin position="30"/>
        <end position="491"/>
    </location>
</feature>
<organism evidence="5 6">
    <name type="scientific">Novosphingobium capsulatum</name>
    <dbReference type="NCBI Taxonomy" id="13688"/>
    <lineage>
        <taxon>Bacteria</taxon>
        <taxon>Pseudomonadati</taxon>
        <taxon>Pseudomonadota</taxon>
        <taxon>Alphaproteobacteria</taxon>
        <taxon>Sphingomonadales</taxon>
        <taxon>Sphingomonadaceae</taxon>
        <taxon>Novosphingobium</taxon>
    </lineage>
</organism>
<dbReference type="InterPro" id="IPR016160">
    <property type="entry name" value="Ald_DH_CS_CYS"/>
</dbReference>
<dbReference type="InterPro" id="IPR029510">
    <property type="entry name" value="Ald_DH_CS_GLU"/>
</dbReference>
<evidence type="ECO:0000259" key="4">
    <source>
        <dbReference type="Pfam" id="PF00171"/>
    </source>
</evidence>
<proteinExistence type="inferred from homology"/>
<dbReference type="Gene3D" id="3.40.605.10">
    <property type="entry name" value="Aldehyde Dehydrogenase, Chain A, domain 1"/>
    <property type="match status" value="1"/>
</dbReference>
<keyword evidence="6" id="KW-1185">Reference proteome</keyword>
<dbReference type="Gene3D" id="3.40.309.10">
    <property type="entry name" value="Aldehyde Dehydrogenase, Chain A, domain 2"/>
    <property type="match status" value="1"/>
</dbReference>
<dbReference type="SUPFAM" id="SSF53720">
    <property type="entry name" value="ALDH-like"/>
    <property type="match status" value="1"/>
</dbReference>
<comment type="caution">
    <text evidence="5">The sequence shown here is derived from an EMBL/GenBank/DDBJ whole genome shotgun (WGS) entry which is preliminary data.</text>
</comment>
<evidence type="ECO:0000313" key="5">
    <source>
        <dbReference type="EMBL" id="MDR6512556.1"/>
    </source>
</evidence>
<dbReference type="InterPro" id="IPR015590">
    <property type="entry name" value="Aldehyde_DH_dom"/>
</dbReference>
<evidence type="ECO:0000256" key="2">
    <source>
        <dbReference type="PROSITE-ProRule" id="PRU10007"/>
    </source>
</evidence>
<dbReference type="PROSITE" id="PS00070">
    <property type="entry name" value="ALDEHYDE_DEHYDR_CYS"/>
    <property type="match status" value="1"/>
</dbReference>
<dbReference type="CDD" id="cd07112">
    <property type="entry name" value="ALDH_GABALDH-PuuC"/>
    <property type="match status" value="1"/>
</dbReference>
<sequence>MNQTMTSAPPTLPSRLPAHHVIGGASVAAASGATLDTVNPGTGQVIGTLPAGDASDIDRAVAAARRRFESGQWRDMKPAQRKKLMLTLADKLEAAAEEFAVLETIDSGKPISDTRNVDVPLALGTLRFYAEAIDKIHGEVGPTGPDKFSYAVHDPLGVIGAIVPWNFPLLMAMWKIAPAIAMGNSMVVKPSELSSLTALRFAELALEAGIPDGVLNVVTGTGQDAGAALALHRDVDMITFTGSGPVGRQLMRYSADSNLKRVSLELGGKSPHIVFADYPDLDRAAAAAAWGIFYNQGQVCTAGSRLLVQRSIHAEFVDKVLTVARTIRPGDPLDPATQLGAVISEKQLEGVLTRIARAQQEGAALRLGGSRARAETGGFYLDPTVFDTVSNASSLAQEEVFGPVLAVVPFDTPEEALALANDTEYGLASGLWTGSIDIAHAFARRLRAGLVWVNGWDACDITMPFGGFKQSGFGRDRSLHALFKYADMKSVTISTPTLSSLGVLPA</sequence>
<dbReference type="InterPro" id="IPR016161">
    <property type="entry name" value="Ald_DH/histidinol_DH"/>
</dbReference>
<reference evidence="5 6" key="1">
    <citation type="submission" date="2023-07" db="EMBL/GenBank/DDBJ databases">
        <title>Sorghum-associated microbial communities from plants grown in Nebraska, USA.</title>
        <authorList>
            <person name="Schachtman D."/>
        </authorList>
    </citation>
    <scope>NUCLEOTIDE SEQUENCE [LARGE SCALE GENOMIC DNA]</scope>
    <source>
        <strain evidence="5 6">DS1027</strain>
    </source>
</reference>
<dbReference type="GO" id="GO:0016491">
    <property type="term" value="F:oxidoreductase activity"/>
    <property type="evidence" value="ECO:0007669"/>
    <property type="project" value="UniProtKB-KW"/>
</dbReference>
<dbReference type="Proteomes" id="UP001184150">
    <property type="component" value="Unassembled WGS sequence"/>
</dbReference>
<dbReference type="Pfam" id="PF00171">
    <property type="entry name" value="Aldedh"/>
    <property type="match status" value="1"/>
</dbReference>